<dbReference type="SMART" id="SM00317">
    <property type="entry name" value="SET"/>
    <property type="match status" value="1"/>
</dbReference>
<dbReference type="InterPro" id="IPR001214">
    <property type="entry name" value="SET_dom"/>
</dbReference>
<feature type="compositionally biased region" description="Acidic residues" evidence="1">
    <location>
        <begin position="186"/>
        <end position="195"/>
    </location>
</feature>
<keyword evidence="4" id="KW-1185">Reference proteome</keyword>
<dbReference type="InterPro" id="IPR046341">
    <property type="entry name" value="SET_dom_sf"/>
</dbReference>
<evidence type="ECO:0000256" key="1">
    <source>
        <dbReference type="SAM" id="MobiDB-lite"/>
    </source>
</evidence>
<dbReference type="AlphaFoldDB" id="A0A9P6QUQ3"/>
<dbReference type="CDD" id="cd10540">
    <property type="entry name" value="SET_SpSet7-like"/>
    <property type="match status" value="1"/>
</dbReference>
<dbReference type="PROSITE" id="PS50280">
    <property type="entry name" value="SET"/>
    <property type="match status" value="1"/>
</dbReference>
<reference evidence="3" key="1">
    <citation type="journal article" date="2020" name="Fungal Divers.">
        <title>Resolving the Mortierellaceae phylogeny through synthesis of multi-gene phylogenetics and phylogenomics.</title>
        <authorList>
            <person name="Vandepol N."/>
            <person name="Liber J."/>
            <person name="Desiro A."/>
            <person name="Na H."/>
            <person name="Kennedy M."/>
            <person name="Barry K."/>
            <person name="Grigoriev I.V."/>
            <person name="Miller A.N."/>
            <person name="O'Donnell K."/>
            <person name="Stajich J.E."/>
            <person name="Bonito G."/>
        </authorList>
    </citation>
    <scope>NUCLEOTIDE SEQUENCE</scope>
    <source>
        <strain evidence="3">NVP60</strain>
    </source>
</reference>
<gene>
    <name evidence="3" type="ORF">BGZ97_002421</name>
</gene>
<dbReference type="EMBL" id="JAAAIN010001530">
    <property type="protein sequence ID" value="KAG0302274.1"/>
    <property type="molecule type" value="Genomic_DNA"/>
</dbReference>
<dbReference type="SUPFAM" id="SSF82199">
    <property type="entry name" value="SET domain"/>
    <property type="match status" value="1"/>
</dbReference>
<dbReference type="Pfam" id="PF00856">
    <property type="entry name" value="SET"/>
    <property type="match status" value="1"/>
</dbReference>
<comment type="caution">
    <text evidence="3">The sequence shown here is derived from an EMBL/GenBank/DDBJ whole genome shotgun (WGS) entry which is preliminary data.</text>
</comment>
<evidence type="ECO:0000313" key="4">
    <source>
        <dbReference type="Proteomes" id="UP000823405"/>
    </source>
</evidence>
<organism evidence="3 4">
    <name type="scientific">Linnemannia gamsii</name>
    <dbReference type="NCBI Taxonomy" id="64522"/>
    <lineage>
        <taxon>Eukaryota</taxon>
        <taxon>Fungi</taxon>
        <taxon>Fungi incertae sedis</taxon>
        <taxon>Mucoromycota</taxon>
        <taxon>Mortierellomycotina</taxon>
        <taxon>Mortierellomycetes</taxon>
        <taxon>Mortierellales</taxon>
        <taxon>Mortierellaceae</taxon>
        <taxon>Linnemannia</taxon>
    </lineage>
</organism>
<accession>A0A9P6QUQ3</accession>
<feature type="domain" description="SET" evidence="2">
    <location>
        <begin position="25"/>
        <end position="140"/>
    </location>
</feature>
<dbReference type="Proteomes" id="UP000823405">
    <property type="component" value="Unassembled WGS sequence"/>
</dbReference>
<protein>
    <recommendedName>
        <fullName evidence="2">SET domain-containing protein</fullName>
    </recommendedName>
</protein>
<proteinExistence type="predicted"/>
<name>A0A9P6QUQ3_9FUNG</name>
<evidence type="ECO:0000313" key="3">
    <source>
        <dbReference type="EMBL" id="KAG0302274.1"/>
    </source>
</evidence>
<sequence>MAVGRMERWILIERKVYNRRRLPMEPVRLFNQSTLQIQDCGEKGRGVVTTVVIPARTVIDISPILLFPSEEYSTHGQYTQLDHYTYRWKGGMALALGLGSMFNHSRTPNVGFQRDFDNGLIRYSTLREIQIGEELCISYGPNLWFPDMEDPQDQNNGSNKGGTTKGSVSDSEDETAESFFSRIQFSDDDDDYDSI</sequence>
<evidence type="ECO:0000259" key="2">
    <source>
        <dbReference type="PROSITE" id="PS50280"/>
    </source>
</evidence>
<dbReference type="Gene3D" id="2.170.270.10">
    <property type="entry name" value="SET domain"/>
    <property type="match status" value="1"/>
</dbReference>
<feature type="region of interest" description="Disordered" evidence="1">
    <location>
        <begin position="147"/>
        <end position="195"/>
    </location>
</feature>
<dbReference type="OrthoDB" id="3180714at2759"/>